<name>A0A834CAK0_ORYME</name>
<evidence type="ECO:0000313" key="2">
    <source>
        <dbReference type="EMBL" id="KAF6728752.1"/>
    </source>
</evidence>
<accession>A0A834CAK0</accession>
<evidence type="ECO:0000256" key="1">
    <source>
        <dbReference type="SAM" id="MobiDB-lite"/>
    </source>
</evidence>
<sequence length="220" mass="23766">MGLKSGQVTDNFTADSPKPGKTERKTSDRFPLRPFSCFPPLLVDGAGEDCHYVSLPSLRLHPPSSPCLCNTIGEWRLLLRKQQPLRKKKVSAVEGEGMREEERRGGSDVGREEEEEREAGNGGGGGVRGRPADRITPTSGRPPRRGDTGSALARSGASRGEEQAAPAAALPSQPDCPSPAGAVFFPAVGKRERWARELHQTIPSLVSPQRCGRNDRVRPP</sequence>
<feature type="region of interest" description="Disordered" evidence="1">
    <location>
        <begin position="83"/>
        <end position="182"/>
    </location>
</feature>
<feature type="region of interest" description="Disordered" evidence="1">
    <location>
        <begin position="1"/>
        <end position="30"/>
    </location>
</feature>
<dbReference type="AlphaFoldDB" id="A0A834CAK0"/>
<gene>
    <name evidence="2" type="ORF">FQA47_002230</name>
</gene>
<feature type="compositionally biased region" description="Basic and acidic residues" evidence="1">
    <location>
        <begin position="96"/>
        <end position="110"/>
    </location>
</feature>
<evidence type="ECO:0000313" key="3">
    <source>
        <dbReference type="Proteomes" id="UP000646548"/>
    </source>
</evidence>
<comment type="caution">
    <text evidence="2">The sequence shown here is derived from an EMBL/GenBank/DDBJ whole genome shotgun (WGS) entry which is preliminary data.</text>
</comment>
<reference evidence="2" key="1">
    <citation type="journal article" name="BMC Genomics">
        <title>Long-read sequencing and de novo genome assembly of marine medaka (Oryzias melastigma).</title>
        <authorList>
            <person name="Liang P."/>
            <person name="Saqib H.S.A."/>
            <person name="Ni X."/>
            <person name="Shen Y."/>
        </authorList>
    </citation>
    <scope>NUCLEOTIDE SEQUENCE</scope>
    <source>
        <strain evidence="2">Bigg-433</strain>
    </source>
</reference>
<organism evidence="2 3">
    <name type="scientific">Oryzias melastigma</name>
    <name type="common">Marine medaka</name>
    <dbReference type="NCBI Taxonomy" id="30732"/>
    <lineage>
        <taxon>Eukaryota</taxon>
        <taxon>Metazoa</taxon>
        <taxon>Chordata</taxon>
        <taxon>Craniata</taxon>
        <taxon>Vertebrata</taxon>
        <taxon>Euteleostomi</taxon>
        <taxon>Actinopterygii</taxon>
        <taxon>Neopterygii</taxon>
        <taxon>Teleostei</taxon>
        <taxon>Neoteleostei</taxon>
        <taxon>Acanthomorphata</taxon>
        <taxon>Ovalentaria</taxon>
        <taxon>Atherinomorphae</taxon>
        <taxon>Beloniformes</taxon>
        <taxon>Adrianichthyidae</taxon>
        <taxon>Oryziinae</taxon>
        <taxon>Oryzias</taxon>
    </lineage>
</organism>
<feature type="compositionally biased region" description="Polar residues" evidence="1">
    <location>
        <begin position="1"/>
        <end position="14"/>
    </location>
</feature>
<feature type="compositionally biased region" description="Basic and acidic residues" evidence="1">
    <location>
        <begin position="18"/>
        <end position="30"/>
    </location>
</feature>
<dbReference type="Proteomes" id="UP000646548">
    <property type="component" value="Unassembled WGS sequence"/>
</dbReference>
<dbReference type="EMBL" id="WKFB01000270">
    <property type="protein sequence ID" value="KAF6728752.1"/>
    <property type="molecule type" value="Genomic_DNA"/>
</dbReference>
<proteinExistence type="predicted"/>
<protein>
    <submittedName>
        <fullName evidence="2">Uncharacterized protein</fullName>
    </submittedName>
</protein>